<comment type="caution">
    <text evidence="3">The sequence shown here is derived from an EMBL/GenBank/DDBJ whole genome shotgun (WGS) entry which is preliminary data.</text>
</comment>
<dbReference type="GO" id="GO:0006878">
    <property type="term" value="P:intracellular copper ion homeostasis"/>
    <property type="evidence" value="ECO:0007669"/>
    <property type="project" value="InterPro"/>
</dbReference>
<dbReference type="InterPro" id="IPR007939">
    <property type="entry name" value="Cu-R_B_prcur"/>
</dbReference>
<gene>
    <name evidence="3" type="ORF">EWH12_19395</name>
</gene>
<evidence type="ECO:0000256" key="1">
    <source>
        <dbReference type="SAM" id="MobiDB-lite"/>
    </source>
</evidence>
<evidence type="ECO:0000313" key="3">
    <source>
        <dbReference type="EMBL" id="RYM07080.1"/>
    </source>
</evidence>
<feature type="signal peptide" evidence="2">
    <location>
        <begin position="1"/>
        <end position="20"/>
    </location>
</feature>
<dbReference type="EMBL" id="SEOO01000051">
    <property type="protein sequence ID" value="RYM07080.1"/>
    <property type="molecule type" value="Genomic_DNA"/>
</dbReference>
<evidence type="ECO:0000313" key="4">
    <source>
        <dbReference type="Proteomes" id="UP000291572"/>
    </source>
</evidence>
<reference evidence="3 4" key="1">
    <citation type="submission" date="2019-02" db="EMBL/GenBank/DDBJ databases">
        <authorList>
            <person name="Feng G."/>
        </authorList>
    </citation>
    <scope>NUCLEOTIDE SEQUENCE [LARGE SCALE GENOMIC DNA]</scope>
    <source>
        <strain evidence="3 4">CCTCC AB 2011146</strain>
    </source>
</reference>
<dbReference type="GO" id="GO:0005507">
    <property type="term" value="F:copper ion binding"/>
    <property type="evidence" value="ECO:0007669"/>
    <property type="project" value="InterPro"/>
</dbReference>
<organism evidence="3 4">
    <name type="scientific">Sphingobium cupriresistens</name>
    <dbReference type="NCBI Taxonomy" id="1132417"/>
    <lineage>
        <taxon>Bacteria</taxon>
        <taxon>Pseudomonadati</taxon>
        <taxon>Pseudomonadota</taxon>
        <taxon>Alphaproteobacteria</taxon>
        <taxon>Sphingomonadales</taxon>
        <taxon>Sphingomonadaceae</taxon>
        <taxon>Sphingobium</taxon>
    </lineage>
</organism>
<dbReference type="OrthoDB" id="9778934at2"/>
<dbReference type="AlphaFoldDB" id="A0A8G1ZEN5"/>
<sequence length="335" mass="36178">MKTYLAAIILTTLPAPALYAQQQQDPHAGHAMPVQADAADPHAGHAPPARLDAAKPADPHAAHRAPADQQATALHAGHVMNEGSDPPVTGPSDAARSGPAHAADAYFGAEEMARSRQMLLKENGGLTSAQFLLDRLETSMRNGANGYGWDAQFWSGGDINRIWLKSEGEGTLGEGGPEDVEVQALYSHALDPWFNLQAGIRHDFRAGPERTNLVLGIQGLAPYWFEVDGSLFLSDKGEVTARFEAEYDQRITQKLILQPAIEFELSAQDIPELGIGSGLSSAEAGLRLRYQFIPEFAPYAGVQYERRFGTTADFARAAGEKAGGWSFLVGLRSWF</sequence>
<feature type="region of interest" description="Disordered" evidence="1">
    <location>
        <begin position="38"/>
        <end position="101"/>
    </location>
</feature>
<keyword evidence="2" id="KW-0732">Signal</keyword>
<protein>
    <submittedName>
        <fullName evidence="3">Copper resistance protein B</fullName>
    </submittedName>
</protein>
<name>A0A8G1ZEN5_9SPHN</name>
<dbReference type="Proteomes" id="UP000291572">
    <property type="component" value="Unassembled WGS sequence"/>
</dbReference>
<feature type="compositionally biased region" description="Basic and acidic residues" evidence="1">
    <location>
        <begin position="52"/>
        <end position="61"/>
    </location>
</feature>
<accession>A0A8G1ZEN5</accession>
<feature type="chain" id="PRO_5034063579" evidence="2">
    <location>
        <begin position="21"/>
        <end position="335"/>
    </location>
</feature>
<dbReference type="RefSeq" id="WP_129927553.1">
    <property type="nucleotide sequence ID" value="NZ_SEOO01000051.1"/>
</dbReference>
<dbReference type="GO" id="GO:0009279">
    <property type="term" value="C:cell outer membrane"/>
    <property type="evidence" value="ECO:0007669"/>
    <property type="project" value="InterPro"/>
</dbReference>
<proteinExistence type="predicted"/>
<dbReference type="Pfam" id="PF05275">
    <property type="entry name" value="CopB"/>
    <property type="match status" value="1"/>
</dbReference>
<evidence type="ECO:0000256" key="2">
    <source>
        <dbReference type="SAM" id="SignalP"/>
    </source>
</evidence>